<evidence type="ECO:0000256" key="1">
    <source>
        <dbReference type="SAM" id="MobiDB-lite"/>
    </source>
</evidence>
<name>A0A2I0HQ06_PUNGR</name>
<reference evidence="2 3" key="1">
    <citation type="submission" date="2017-11" db="EMBL/GenBank/DDBJ databases">
        <title>De-novo sequencing of pomegranate (Punica granatum L.) genome.</title>
        <authorList>
            <person name="Akparov Z."/>
            <person name="Amiraslanov A."/>
            <person name="Hajiyeva S."/>
            <person name="Abbasov M."/>
            <person name="Kaur K."/>
            <person name="Hamwieh A."/>
            <person name="Solovyev V."/>
            <person name="Salamov A."/>
            <person name="Braich B."/>
            <person name="Kosarev P."/>
            <person name="Mahmoud A."/>
            <person name="Hajiyev E."/>
            <person name="Babayeva S."/>
            <person name="Izzatullayeva V."/>
            <person name="Mammadov A."/>
            <person name="Mammadov A."/>
            <person name="Sharifova S."/>
            <person name="Ojaghi J."/>
            <person name="Eynullazada K."/>
            <person name="Bayramov B."/>
            <person name="Abdulazimova A."/>
            <person name="Shahmuradov I."/>
        </authorList>
    </citation>
    <scope>NUCLEOTIDE SEQUENCE [LARGE SCALE GENOMIC DNA]</scope>
    <source>
        <strain evidence="3">cv. AG2017</strain>
        <tissue evidence="2">Leaf</tissue>
    </source>
</reference>
<dbReference type="AlphaFoldDB" id="A0A2I0HQ06"/>
<accession>A0A2I0HQ06</accession>
<keyword evidence="3" id="KW-1185">Reference proteome</keyword>
<evidence type="ECO:0000313" key="2">
    <source>
        <dbReference type="EMBL" id="PKI33788.1"/>
    </source>
</evidence>
<proteinExistence type="predicted"/>
<organism evidence="2 3">
    <name type="scientific">Punica granatum</name>
    <name type="common">Pomegranate</name>
    <dbReference type="NCBI Taxonomy" id="22663"/>
    <lineage>
        <taxon>Eukaryota</taxon>
        <taxon>Viridiplantae</taxon>
        <taxon>Streptophyta</taxon>
        <taxon>Embryophyta</taxon>
        <taxon>Tracheophyta</taxon>
        <taxon>Spermatophyta</taxon>
        <taxon>Magnoliopsida</taxon>
        <taxon>eudicotyledons</taxon>
        <taxon>Gunneridae</taxon>
        <taxon>Pentapetalae</taxon>
        <taxon>rosids</taxon>
        <taxon>malvids</taxon>
        <taxon>Myrtales</taxon>
        <taxon>Lythraceae</taxon>
        <taxon>Punica</taxon>
    </lineage>
</organism>
<protein>
    <submittedName>
        <fullName evidence="2">Uncharacterized protein</fullName>
    </submittedName>
</protein>
<comment type="caution">
    <text evidence="2">The sequence shown here is derived from an EMBL/GenBank/DDBJ whole genome shotgun (WGS) entry which is preliminary data.</text>
</comment>
<sequence>MSQAFTDVTLGMMDSGVGPIADLYPPFLLSFQNQREREEDGSAIGVRSSTTCPPGDFARCFRCVRRGRLQERGGRRSEDGLESGEDLDGAAVEPLHDTVVEVAEGSGGR</sequence>
<feature type="region of interest" description="Disordered" evidence="1">
    <location>
        <begin position="71"/>
        <end position="96"/>
    </location>
</feature>
<dbReference type="Proteomes" id="UP000233551">
    <property type="component" value="Unassembled WGS sequence"/>
</dbReference>
<gene>
    <name evidence="2" type="ORF">CRG98_045819</name>
</gene>
<dbReference type="EMBL" id="PGOL01006331">
    <property type="protein sequence ID" value="PKI33788.1"/>
    <property type="molecule type" value="Genomic_DNA"/>
</dbReference>
<evidence type="ECO:0000313" key="3">
    <source>
        <dbReference type="Proteomes" id="UP000233551"/>
    </source>
</evidence>